<keyword evidence="7" id="KW-0863">Zinc-finger</keyword>
<evidence type="ECO:0000256" key="5">
    <source>
        <dbReference type="ARBA" id="ARBA00022737"/>
    </source>
</evidence>
<feature type="region of interest" description="Disordered" evidence="11">
    <location>
        <begin position="579"/>
        <end position="599"/>
    </location>
</feature>
<dbReference type="GO" id="GO:0008270">
    <property type="term" value="F:zinc ion binding"/>
    <property type="evidence" value="ECO:0007669"/>
    <property type="project" value="UniProtKB-KW"/>
</dbReference>
<feature type="non-terminal residue" evidence="14">
    <location>
        <position position="1"/>
    </location>
</feature>
<feature type="domain" description="PH" evidence="12">
    <location>
        <begin position="616"/>
        <end position="710"/>
    </location>
</feature>
<dbReference type="PROSITE" id="PS50003">
    <property type="entry name" value="PH_DOMAIN"/>
    <property type="match status" value="2"/>
</dbReference>
<dbReference type="GO" id="GO:0005770">
    <property type="term" value="C:late endosome"/>
    <property type="evidence" value="ECO:0007669"/>
    <property type="project" value="UniProtKB-SubCell"/>
</dbReference>
<dbReference type="InterPro" id="IPR037213">
    <property type="entry name" value="Run_dom_sf"/>
</dbReference>
<dbReference type="Pfam" id="PF13901">
    <property type="entry name" value="RH_dom"/>
    <property type="match status" value="1"/>
</dbReference>
<dbReference type="PANTHER" id="PTHR12326:SF5">
    <property type="entry name" value="PLECKSTRIN HOMOLOGY DOMAIN-CONTAINING FAMILY M MEMBER 1"/>
    <property type="match status" value="1"/>
</dbReference>
<dbReference type="Gene3D" id="2.30.29.30">
    <property type="entry name" value="Pleckstrin-homology domain (PH domain)/Phosphotyrosine-binding domain (PTB)"/>
    <property type="match status" value="2"/>
</dbReference>
<evidence type="ECO:0000256" key="11">
    <source>
        <dbReference type="SAM" id="MobiDB-lite"/>
    </source>
</evidence>
<feature type="compositionally biased region" description="Polar residues" evidence="11">
    <location>
        <begin position="579"/>
        <end position="598"/>
    </location>
</feature>
<feature type="compositionally biased region" description="Polar residues" evidence="11">
    <location>
        <begin position="1042"/>
        <end position="1055"/>
    </location>
</feature>
<dbReference type="Gene3D" id="1.20.58.900">
    <property type="match status" value="1"/>
</dbReference>
<dbReference type="InterPro" id="IPR025258">
    <property type="entry name" value="RH_dom"/>
</dbReference>
<sequence>MTVLEEQKPEDVKFTERKADHLVKTKGICHARQEHKTLCHPENLLILDVITELEHLNFINTDVGRCRAWVRLALNDGLMECYLVSLIRERSKLLGYYQPSALLLDAEEREVLLSYLQGLTSLSFQLSYKSAVLNEWTITPLVLAGLCSCSDPLDLPVLTESEHKAKDCWDSVLQSSDSDIIEVHHNSGSSSSHGKNLVKNKLTSSTLSLDTTSSSQLSSSLSSDSLLQVSSTKSPDKSSEEPWSCDSDKFDQRYEFCENIQNSLKGSVDLLNQGQDIPPEAAPEYDKEYLQSSLAAEDHGVDGILPFKVSFGSVDELNATVDEPALKVAPEETKILEVNQKKHECVKAPSSVDAVASRPEIRNTPQLTLRRASSSDGSLPVSSSLPKSRSWISEDDIYKPSAEEKTTEKLAVLSTSTNEGSEGVPLNLDPACGSSSANSKLAPSPEPKLFRVVHRRQIGLSNPFRGLLKLGNLERRGAMGIWKEFYCELSPFEFRLYLNDDERTCAENCSLLRCESVVLAGNDGRFDVAFSSKRLYLRAPSKDEAEDWVDRLKEAFLKCRPQQQEEHWEILTVPASSKPLSSAENGLPSSHQPSSTQEVKPELVLDWTRHTQPEQDAIKESVLYIFRENTWLPFVFSLSLEALKCFKLTGQKKQLQEKYLIEKIRDVVPDMSLGGPSFFKILTSKATLKLQAENKREAKSWRELIRGTITAYLETAEDALSPGGGDGNLHRLVQYSLKENSAFLQHLDNVPVQRGLDAQNFKCAGCPRQIGFSFGRSTLCEFSGQYYCDSCHQDDEAIIPSRVIHNWDLQKRVVSRQAVEFFAQIQFEPLINIENVNPSLYDHTEQLASIYESRQKLKLLGDYLMTCRSGAMKMMQAKMEKRTYLLESAHLYSIADLEEVAEGQYEAFLQSLIQTASNHVYGCDLCFQRGFICQMCNHSDIIFPFEFEATTRFLLLDCTQHTLFRFTMRATEPSEGPAYRYVCFTPYTQCYWEDNDNDNAASEPPLRPEGVKPAEIHSRMLSDCRSKNSQTQQKGFKLEEQASPTETGSGRPSTWGIQTHIDVLNAFLRGD</sequence>
<dbReference type="AlphaFoldDB" id="A0A8X7X378"/>
<evidence type="ECO:0000313" key="15">
    <source>
        <dbReference type="Proteomes" id="UP000886611"/>
    </source>
</evidence>
<feature type="compositionally biased region" description="Low complexity" evidence="11">
    <location>
        <begin position="374"/>
        <end position="384"/>
    </location>
</feature>
<feature type="region of interest" description="Disordered" evidence="11">
    <location>
        <begin position="364"/>
        <end position="387"/>
    </location>
</feature>
<dbReference type="EMBL" id="JAATIS010004753">
    <property type="protein sequence ID" value="KAG2460905.1"/>
    <property type="molecule type" value="Genomic_DNA"/>
</dbReference>
<dbReference type="SMART" id="SM01175">
    <property type="entry name" value="DUF4206"/>
    <property type="match status" value="1"/>
</dbReference>
<feature type="non-terminal residue" evidence="14">
    <location>
        <position position="1071"/>
    </location>
</feature>
<evidence type="ECO:0000256" key="4">
    <source>
        <dbReference type="ARBA" id="ARBA00022723"/>
    </source>
</evidence>
<evidence type="ECO:0000256" key="9">
    <source>
        <dbReference type="ARBA" id="ARBA00023006"/>
    </source>
</evidence>
<dbReference type="SMART" id="SM00593">
    <property type="entry name" value="RUN"/>
    <property type="match status" value="1"/>
</dbReference>
<keyword evidence="15" id="KW-1185">Reference proteome</keyword>
<evidence type="ECO:0000313" key="14">
    <source>
        <dbReference type="EMBL" id="KAG2460905.1"/>
    </source>
</evidence>
<dbReference type="InterPro" id="IPR051366">
    <property type="entry name" value="DEF8"/>
</dbReference>
<dbReference type="GO" id="GO:0006914">
    <property type="term" value="P:autophagy"/>
    <property type="evidence" value="ECO:0007669"/>
    <property type="project" value="UniProtKB-KW"/>
</dbReference>
<protein>
    <submittedName>
        <fullName evidence="14">PKHM1 protein</fullName>
    </submittedName>
</protein>
<dbReference type="SUPFAM" id="SSF50729">
    <property type="entry name" value="PH domain-like"/>
    <property type="match status" value="2"/>
</dbReference>
<dbReference type="InterPro" id="IPR001849">
    <property type="entry name" value="PH_domain"/>
</dbReference>
<evidence type="ECO:0000259" key="12">
    <source>
        <dbReference type="PROSITE" id="PS50003"/>
    </source>
</evidence>
<organism evidence="14 15">
    <name type="scientific">Polypterus senegalus</name>
    <name type="common">Senegal bichir</name>
    <dbReference type="NCBI Taxonomy" id="55291"/>
    <lineage>
        <taxon>Eukaryota</taxon>
        <taxon>Metazoa</taxon>
        <taxon>Chordata</taxon>
        <taxon>Craniata</taxon>
        <taxon>Vertebrata</taxon>
        <taxon>Euteleostomi</taxon>
        <taxon>Actinopterygii</taxon>
        <taxon>Polypteriformes</taxon>
        <taxon>Polypteridae</taxon>
        <taxon>Polypterus</taxon>
    </lineage>
</organism>
<name>A0A8X7X378_POLSE</name>
<evidence type="ECO:0000256" key="1">
    <source>
        <dbReference type="ARBA" id="ARBA00004603"/>
    </source>
</evidence>
<dbReference type="Pfam" id="PF02759">
    <property type="entry name" value="RUN"/>
    <property type="match status" value="1"/>
</dbReference>
<feature type="domain" description="RUN" evidence="13">
    <location>
        <begin position="1"/>
        <end position="131"/>
    </location>
</feature>
<evidence type="ECO:0000256" key="2">
    <source>
        <dbReference type="ARBA" id="ARBA00004656"/>
    </source>
</evidence>
<dbReference type="GO" id="GO:0005765">
    <property type="term" value="C:lysosomal membrane"/>
    <property type="evidence" value="ECO:0007669"/>
    <property type="project" value="UniProtKB-SubCell"/>
</dbReference>
<evidence type="ECO:0000256" key="3">
    <source>
        <dbReference type="ARBA" id="ARBA00022553"/>
    </source>
</evidence>
<accession>A0A8X7X378</accession>
<keyword evidence="4" id="KW-0479">Metal-binding</keyword>
<reference evidence="14 15" key="1">
    <citation type="journal article" date="2021" name="Cell">
        <title>Tracing the genetic footprints of vertebrate landing in non-teleost ray-finned fishes.</title>
        <authorList>
            <person name="Bi X."/>
            <person name="Wang K."/>
            <person name="Yang L."/>
            <person name="Pan H."/>
            <person name="Jiang H."/>
            <person name="Wei Q."/>
            <person name="Fang M."/>
            <person name="Yu H."/>
            <person name="Zhu C."/>
            <person name="Cai Y."/>
            <person name="He Y."/>
            <person name="Gan X."/>
            <person name="Zeng H."/>
            <person name="Yu D."/>
            <person name="Zhu Y."/>
            <person name="Jiang H."/>
            <person name="Qiu Q."/>
            <person name="Yang H."/>
            <person name="Zhang Y.E."/>
            <person name="Wang W."/>
            <person name="Zhu M."/>
            <person name="He S."/>
            <person name="Zhang G."/>
        </authorList>
    </citation>
    <scope>NUCLEOTIDE SEQUENCE [LARGE SCALE GENOMIC DNA]</scope>
    <source>
        <strain evidence="14">Bchr_013</strain>
    </source>
</reference>
<dbReference type="InterPro" id="IPR011993">
    <property type="entry name" value="PH-like_dom_sf"/>
</dbReference>
<dbReference type="SMART" id="SM00233">
    <property type="entry name" value="PH"/>
    <property type="match status" value="2"/>
</dbReference>
<evidence type="ECO:0000259" key="13">
    <source>
        <dbReference type="PROSITE" id="PS50826"/>
    </source>
</evidence>
<keyword evidence="3" id="KW-0597">Phosphoprotein</keyword>
<dbReference type="Proteomes" id="UP000886611">
    <property type="component" value="Unassembled WGS sequence"/>
</dbReference>
<dbReference type="PANTHER" id="PTHR12326">
    <property type="entry name" value="PLECKSTRIN HOMOLOGY DOMAIN CONTAINING PROTEIN"/>
    <property type="match status" value="1"/>
</dbReference>
<dbReference type="InterPro" id="IPR004012">
    <property type="entry name" value="Run_dom"/>
</dbReference>
<proteinExistence type="predicted"/>
<feature type="region of interest" description="Disordered" evidence="11">
    <location>
        <begin position="1023"/>
        <end position="1055"/>
    </location>
</feature>
<gene>
    <name evidence="14" type="primary">Plekhm1</name>
    <name evidence="14" type="ORF">GTO96_0010819</name>
</gene>
<comment type="subcellular location">
    <subcellularLocation>
        <location evidence="1">Late endosome</location>
    </subcellularLocation>
    <subcellularLocation>
        <location evidence="2">Lysosome membrane</location>
    </subcellularLocation>
</comment>
<keyword evidence="6" id="KW-0967">Endosome</keyword>
<feature type="domain" description="PH" evidence="12">
    <location>
        <begin position="466"/>
        <end position="557"/>
    </location>
</feature>
<keyword evidence="5" id="KW-0677">Repeat</keyword>
<evidence type="ECO:0000256" key="10">
    <source>
        <dbReference type="ARBA" id="ARBA00023228"/>
    </source>
</evidence>
<keyword evidence="8" id="KW-0862">Zinc</keyword>
<dbReference type="SUPFAM" id="SSF140741">
    <property type="entry name" value="RUN domain-like"/>
    <property type="match status" value="1"/>
</dbReference>
<evidence type="ECO:0000256" key="7">
    <source>
        <dbReference type="ARBA" id="ARBA00022771"/>
    </source>
</evidence>
<keyword evidence="9" id="KW-0072">Autophagy</keyword>
<keyword evidence="10" id="KW-0458">Lysosome</keyword>
<evidence type="ECO:0000256" key="6">
    <source>
        <dbReference type="ARBA" id="ARBA00022753"/>
    </source>
</evidence>
<dbReference type="PROSITE" id="PS50826">
    <property type="entry name" value="RUN"/>
    <property type="match status" value="1"/>
</dbReference>
<evidence type="ECO:0000256" key="8">
    <source>
        <dbReference type="ARBA" id="ARBA00022833"/>
    </source>
</evidence>
<comment type="caution">
    <text evidence="14">The sequence shown here is derived from an EMBL/GenBank/DDBJ whole genome shotgun (WGS) entry which is preliminary data.</text>
</comment>